<dbReference type="Proteomes" id="UP000241229">
    <property type="component" value="Unassembled WGS sequence"/>
</dbReference>
<proteinExistence type="predicted"/>
<protein>
    <submittedName>
        <fullName evidence="1">Pilus assembly protein CpaD</fullName>
    </submittedName>
</protein>
<dbReference type="RefSeq" id="WP_106772763.1">
    <property type="nucleotide sequence ID" value="NZ_PXYK01000012.1"/>
</dbReference>
<reference evidence="1 2" key="1">
    <citation type="submission" date="2018-03" db="EMBL/GenBank/DDBJ databases">
        <title>The draft genome of Mesorhizobium sp. 6GN-30.</title>
        <authorList>
            <person name="Liu L."/>
            <person name="Li L."/>
            <person name="Wang T."/>
            <person name="Zhang X."/>
            <person name="Liang L."/>
        </authorList>
    </citation>
    <scope>NUCLEOTIDE SEQUENCE [LARGE SCALE GENOMIC DNA]</scope>
    <source>
        <strain evidence="1 2">6GN30</strain>
    </source>
</reference>
<dbReference type="OrthoDB" id="9802674at2"/>
<evidence type="ECO:0000313" key="2">
    <source>
        <dbReference type="Proteomes" id="UP000241229"/>
    </source>
</evidence>
<accession>A0A2P7S9B6</accession>
<dbReference type="AlphaFoldDB" id="A0A2P7S9B6"/>
<dbReference type="Pfam" id="PF09476">
    <property type="entry name" value="Pilus_CpaD"/>
    <property type="match status" value="1"/>
</dbReference>
<keyword evidence="2" id="KW-1185">Reference proteome</keyword>
<dbReference type="InterPro" id="IPR019027">
    <property type="entry name" value="Pilus_biogenesis_CpaD-related"/>
</dbReference>
<evidence type="ECO:0000313" key="1">
    <source>
        <dbReference type="EMBL" id="PSJ59079.1"/>
    </source>
</evidence>
<comment type="caution">
    <text evidence="1">The sequence shown here is derived from an EMBL/GenBank/DDBJ whole genome shotgun (WGS) entry which is preliminary data.</text>
</comment>
<dbReference type="EMBL" id="PXYK01000012">
    <property type="protein sequence ID" value="PSJ59079.1"/>
    <property type="molecule type" value="Genomic_DNA"/>
</dbReference>
<organism evidence="1 2">
    <name type="scientific">Kumtagia ephedrae</name>
    <dbReference type="NCBI Taxonomy" id="2116701"/>
    <lineage>
        <taxon>Bacteria</taxon>
        <taxon>Pseudomonadati</taxon>
        <taxon>Pseudomonadota</taxon>
        <taxon>Alphaproteobacteria</taxon>
        <taxon>Hyphomicrobiales</taxon>
        <taxon>Phyllobacteriaceae</taxon>
        <taxon>Kumtagia</taxon>
    </lineage>
</organism>
<dbReference type="NCBIfam" id="TIGR02522">
    <property type="entry name" value="pilus_cpaD"/>
    <property type="match status" value="1"/>
</dbReference>
<dbReference type="InterPro" id="IPR013361">
    <property type="entry name" value="Pilus_CpaD"/>
</dbReference>
<gene>
    <name evidence="1" type="ORF">C7I84_13715</name>
</gene>
<name>A0A2P7S9B6_9HYPH</name>
<sequence>MIEKTSRTAPLAAPRPVPIRIMRRPATVLAATLAAALLAGCAARTDSVTVGSVPDDYRTNHPIVIAEKEQVIDLPVGASDRGMTNTQRVALGGFLDNYDRSAAPPLTILVPVGSANQVAASEAGSAFAHYAKKQGVPASRIMISSYQAGAAEVSAPVRVSYTAITAQTNKCGRWPADLGETSENKHYANFGCSYQNNLAAQLENPADLLGPRKTTEVDAERRSVVIDDYRNAPVWADEPTREIEY</sequence>